<evidence type="ECO:0000313" key="2">
    <source>
        <dbReference type="Proteomes" id="UP001396334"/>
    </source>
</evidence>
<evidence type="ECO:0000313" key="1">
    <source>
        <dbReference type="EMBL" id="KAK9040426.1"/>
    </source>
</evidence>
<organism evidence="1 2">
    <name type="scientific">Hibiscus sabdariffa</name>
    <name type="common">roselle</name>
    <dbReference type="NCBI Taxonomy" id="183260"/>
    <lineage>
        <taxon>Eukaryota</taxon>
        <taxon>Viridiplantae</taxon>
        <taxon>Streptophyta</taxon>
        <taxon>Embryophyta</taxon>
        <taxon>Tracheophyta</taxon>
        <taxon>Spermatophyta</taxon>
        <taxon>Magnoliopsida</taxon>
        <taxon>eudicotyledons</taxon>
        <taxon>Gunneridae</taxon>
        <taxon>Pentapetalae</taxon>
        <taxon>rosids</taxon>
        <taxon>malvids</taxon>
        <taxon>Malvales</taxon>
        <taxon>Malvaceae</taxon>
        <taxon>Malvoideae</taxon>
        <taxon>Hibiscus</taxon>
    </lineage>
</organism>
<accession>A0ABR2TSJ7</accession>
<gene>
    <name evidence="1" type="ORF">V6N11_015586</name>
</gene>
<reference evidence="1 2" key="1">
    <citation type="journal article" date="2024" name="G3 (Bethesda)">
        <title>Genome assembly of Hibiscus sabdariffa L. provides insights into metabolisms of medicinal natural products.</title>
        <authorList>
            <person name="Kim T."/>
        </authorList>
    </citation>
    <scope>NUCLEOTIDE SEQUENCE [LARGE SCALE GENOMIC DNA]</scope>
    <source>
        <strain evidence="1">TK-2024</strain>
        <tissue evidence="1">Old leaves</tissue>
    </source>
</reference>
<proteinExistence type="predicted"/>
<sequence>MRERVLSKSCDRSKQPRLSAFVLTLAYVTGCMVKARDLSKAGGYMDFENGSAFAAEKVSNMVKEMTDKGVFEDAKDWDKYP</sequence>
<comment type="caution">
    <text evidence="1">The sequence shown here is derived from an EMBL/GenBank/DDBJ whole genome shotgun (WGS) entry which is preliminary data.</text>
</comment>
<keyword evidence="2" id="KW-1185">Reference proteome</keyword>
<dbReference type="Proteomes" id="UP001396334">
    <property type="component" value="Unassembled WGS sequence"/>
</dbReference>
<protein>
    <submittedName>
        <fullName evidence="1">Uncharacterized protein</fullName>
    </submittedName>
</protein>
<dbReference type="EMBL" id="JBBPBN010000004">
    <property type="protein sequence ID" value="KAK9040426.1"/>
    <property type="molecule type" value="Genomic_DNA"/>
</dbReference>
<name>A0ABR2TSJ7_9ROSI</name>